<dbReference type="AlphaFoldDB" id="A0AA49JYT4"/>
<dbReference type="Gene3D" id="3.10.580.10">
    <property type="entry name" value="CBS-domain"/>
    <property type="match status" value="1"/>
</dbReference>
<dbReference type="SUPFAM" id="SSF54631">
    <property type="entry name" value="CBS-domain pair"/>
    <property type="match status" value="1"/>
</dbReference>
<accession>A0AA49JYT4</accession>
<dbReference type="RefSeq" id="WP_367887531.1">
    <property type="nucleotide sequence ID" value="NZ_CP130612.1"/>
</dbReference>
<reference evidence="5" key="1">
    <citation type="submission" date="2023-07" db="EMBL/GenBank/DDBJ databases">
        <authorList>
            <person name="Haufschild T."/>
            <person name="Kallscheuer N."/>
            <person name="Hammer J."/>
            <person name="Kohn T."/>
            <person name="Kabuu M."/>
            <person name="Jogler M."/>
            <person name="Wohfarth N."/>
            <person name="Heuer A."/>
            <person name="Rohde M."/>
            <person name="van Teeseling M.C.F."/>
            <person name="Jogler C."/>
        </authorList>
    </citation>
    <scope>NUCLEOTIDE SEQUENCE</scope>
    <source>
        <strain evidence="4">Strain 138</strain>
        <strain evidence="5">Strain 318</strain>
    </source>
</reference>
<keyword evidence="1 2" id="KW-0129">CBS domain</keyword>
<dbReference type="PROSITE" id="PS51371">
    <property type="entry name" value="CBS"/>
    <property type="match status" value="2"/>
</dbReference>
<keyword evidence="6" id="KW-1185">Reference proteome</keyword>
<evidence type="ECO:0000256" key="2">
    <source>
        <dbReference type="PROSITE-ProRule" id="PRU00703"/>
    </source>
</evidence>
<feature type="domain" description="CBS" evidence="3">
    <location>
        <begin position="8"/>
        <end position="65"/>
    </location>
</feature>
<dbReference type="EMBL" id="CP130612">
    <property type="protein sequence ID" value="WKW11845.1"/>
    <property type="molecule type" value="Genomic_DNA"/>
</dbReference>
<evidence type="ECO:0000313" key="6">
    <source>
        <dbReference type="Proteomes" id="UP001229955"/>
    </source>
</evidence>
<dbReference type="Pfam" id="PF00571">
    <property type="entry name" value="CBS"/>
    <property type="match status" value="2"/>
</dbReference>
<dbReference type="InterPro" id="IPR000644">
    <property type="entry name" value="CBS_dom"/>
</dbReference>
<dbReference type="InterPro" id="IPR051257">
    <property type="entry name" value="Diverse_CBS-Domain"/>
</dbReference>
<organism evidence="5 6">
    <name type="scientific">Pseudogemmatithrix spongiicola</name>
    <dbReference type="NCBI Taxonomy" id="3062599"/>
    <lineage>
        <taxon>Bacteria</taxon>
        <taxon>Pseudomonadati</taxon>
        <taxon>Gemmatimonadota</taxon>
        <taxon>Gemmatimonadia</taxon>
        <taxon>Gemmatimonadales</taxon>
        <taxon>Gemmatimonadaceae</taxon>
        <taxon>Pseudogemmatithrix</taxon>
    </lineage>
</organism>
<sequence>MLKVKDLMTRELLTLAPNTSIREAAEILATEHVSGAPVVHAGKPLGMVSARDLLEFIAALPADPEAVSGGMEHGILDDHTVEEAMTRGPLTTVSPETPASRAAELMQAERIHRLPVVEDGRLVGIITTTDIVKAVADRKLSYRTFVFP</sequence>
<evidence type="ECO:0000256" key="1">
    <source>
        <dbReference type="ARBA" id="ARBA00023122"/>
    </source>
</evidence>
<evidence type="ECO:0000259" key="3">
    <source>
        <dbReference type="PROSITE" id="PS51371"/>
    </source>
</evidence>
<dbReference type="PANTHER" id="PTHR43080">
    <property type="entry name" value="CBS DOMAIN-CONTAINING PROTEIN CBSX3, MITOCHONDRIAL"/>
    <property type="match status" value="1"/>
</dbReference>
<dbReference type="PANTHER" id="PTHR43080:SF2">
    <property type="entry name" value="CBS DOMAIN-CONTAINING PROTEIN"/>
    <property type="match status" value="1"/>
</dbReference>
<name>A0AA49JYT4_9BACT</name>
<accession>A0AA49JTM4</accession>
<gene>
    <name evidence="4" type="ORF">Strain138_001113</name>
    <name evidence="5" type="ORF">Strain318_001113</name>
</gene>
<dbReference type="SMART" id="SM00116">
    <property type="entry name" value="CBS"/>
    <property type="match status" value="2"/>
</dbReference>
<dbReference type="KEGG" id="pspc:Strain318_001113"/>
<evidence type="ECO:0000313" key="4">
    <source>
        <dbReference type="EMBL" id="WKW11845.1"/>
    </source>
</evidence>
<proteinExistence type="predicted"/>
<protein>
    <submittedName>
        <fullName evidence="5">CBS domain-containing protein</fullName>
    </submittedName>
</protein>
<evidence type="ECO:0000313" key="5">
    <source>
        <dbReference type="EMBL" id="WKW14755.1"/>
    </source>
</evidence>
<dbReference type="InterPro" id="IPR046342">
    <property type="entry name" value="CBS_dom_sf"/>
</dbReference>
<dbReference type="CDD" id="cd04584">
    <property type="entry name" value="CBS_pair_AcuB_like"/>
    <property type="match status" value="1"/>
</dbReference>
<feature type="domain" description="CBS" evidence="3">
    <location>
        <begin position="85"/>
        <end position="141"/>
    </location>
</feature>
<dbReference type="Proteomes" id="UP001229955">
    <property type="component" value="Chromosome"/>
</dbReference>
<dbReference type="EMBL" id="CP130613">
    <property type="protein sequence ID" value="WKW14755.1"/>
    <property type="molecule type" value="Genomic_DNA"/>
</dbReference>